<dbReference type="Proteomes" id="UP001066276">
    <property type="component" value="Chromosome 11"/>
</dbReference>
<reference evidence="2" key="1">
    <citation type="journal article" date="2022" name="bioRxiv">
        <title>Sequencing and chromosome-scale assembly of the giantPleurodeles waltlgenome.</title>
        <authorList>
            <person name="Brown T."/>
            <person name="Elewa A."/>
            <person name="Iarovenko S."/>
            <person name="Subramanian E."/>
            <person name="Araus A.J."/>
            <person name="Petzold A."/>
            <person name="Susuki M."/>
            <person name="Suzuki K.-i.T."/>
            <person name="Hayashi T."/>
            <person name="Toyoda A."/>
            <person name="Oliveira C."/>
            <person name="Osipova E."/>
            <person name="Leigh N.D."/>
            <person name="Simon A."/>
            <person name="Yun M.H."/>
        </authorList>
    </citation>
    <scope>NUCLEOTIDE SEQUENCE</scope>
    <source>
        <strain evidence="2">20211129_DDA</strain>
        <tissue evidence="2">Liver</tissue>
    </source>
</reference>
<feature type="region of interest" description="Disordered" evidence="1">
    <location>
        <begin position="1"/>
        <end position="29"/>
    </location>
</feature>
<evidence type="ECO:0000313" key="2">
    <source>
        <dbReference type="EMBL" id="KAJ1091098.1"/>
    </source>
</evidence>
<comment type="caution">
    <text evidence="2">The sequence shown here is derived from an EMBL/GenBank/DDBJ whole genome shotgun (WGS) entry which is preliminary data.</text>
</comment>
<keyword evidence="3" id="KW-1185">Reference proteome</keyword>
<evidence type="ECO:0000313" key="3">
    <source>
        <dbReference type="Proteomes" id="UP001066276"/>
    </source>
</evidence>
<gene>
    <name evidence="2" type="ORF">NDU88_004225</name>
</gene>
<dbReference type="EMBL" id="JANPWB010000015">
    <property type="protein sequence ID" value="KAJ1091098.1"/>
    <property type="molecule type" value="Genomic_DNA"/>
</dbReference>
<sequence>MLPCRLRDRVPARVGTPTTGTAERESGNNWERAALEVRRVRALTSTVMLIGATGGEVGRGSTRRRVGMEGRIKELLPHRRRKDSFSLPLASGPPSLYQVIADYVD</sequence>
<dbReference type="AlphaFoldDB" id="A0AAV7LNP5"/>
<name>A0AAV7LNP5_PLEWA</name>
<evidence type="ECO:0000256" key="1">
    <source>
        <dbReference type="SAM" id="MobiDB-lite"/>
    </source>
</evidence>
<accession>A0AAV7LNP5</accession>
<proteinExistence type="predicted"/>
<feature type="compositionally biased region" description="Basic and acidic residues" evidence="1">
    <location>
        <begin position="1"/>
        <end position="11"/>
    </location>
</feature>
<protein>
    <submittedName>
        <fullName evidence="2">Uncharacterized protein</fullName>
    </submittedName>
</protein>
<organism evidence="2 3">
    <name type="scientific">Pleurodeles waltl</name>
    <name type="common">Iberian ribbed newt</name>
    <dbReference type="NCBI Taxonomy" id="8319"/>
    <lineage>
        <taxon>Eukaryota</taxon>
        <taxon>Metazoa</taxon>
        <taxon>Chordata</taxon>
        <taxon>Craniata</taxon>
        <taxon>Vertebrata</taxon>
        <taxon>Euteleostomi</taxon>
        <taxon>Amphibia</taxon>
        <taxon>Batrachia</taxon>
        <taxon>Caudata</taxon>
        <taxon>Salamandroidea</taxon>
        <taxon>Salamandridae</taxon>
        <taxon>Pleurodelinae</taxon>
        <taxon>Pleurodeles</taxon>
    </lineage>
</organism>